<sequence>MKRKSGPITKNMIFMMVIYSILGMAYAGVSLTLETQTIKMGESIILICTVHGIAKINPDVTRQFAKGSNGDLLCYNGHITQTSKYEEILSDGNKFGLMINNVTESDVNSIYQCRYRFSTVKQMIGINEMNFEYGPTANTTFIEFNNYDNTSFEIQINFTKIFPVPMCSAQMKNTELQFKNTSIMEERIFYKVSFILVYVDGDQCGTDLEIICKVGRSSHPIKTFKPFQECKCTIPLLILTICGVVLIGFILLVALLMVYKRRRKQKACTKSKNKSETTTDNADEEAFL</sequence>
<dbReference type="InterPro" id="IPR013783">
    <property type="entry name" value="Ig-like_fold"/>
</dbReference>
<dbReference type="EMBL" id="UYJE01010285">
    <property type="protein sequence ID" value="VDI81617.1"/>
    <property type="molecule type" value="Genomic_DNA"/>
</dbReference>
<keyword evidence="3" id="KW-1185">Reference proteome</keyword>
<keyword evidence="1" id="KW-0472">Membrane</keyword>
<dbReference type="SUPFAM" id="SSF48726">
    <property type="entry name" value="Immunoglobulin"/>
    <property type="match status" value="1"/>
</dbReference>
<comment type="caution">
    <text evidence="2">The sequence shown here is derived from an EMBL/GenBank/DDBJ whole genome shotgun (WGS) entry which is preliminary data.</text>
</comment>
<reference evidence="2" key="1">
    <citation type="submission" date="2018-11" db="EMBL/GenBank/DDBJ databases">
        <authorList>
            <person name="Alioto T."/>
            <person name="Alioto T."/>
        </authorList>
    </citation>
    <scope>NUCLEOTIDE SEQUENCE</scope>
</reference>
<dbReference type="AlphaFoldDB" id="A0A8B6HMP0"/>
<evidence type="ECO:0000313" key="2">
    <source>
        <dbReference type="EMBL" id="VDI81617.1"/>
    </source>
</evidence>
<organism evidence="2 3">
    <name type="scientific">Mytilus galloprovincialis</name>
    <name type="common">Mediterranean mussel</name>
    <dbReference type="NCBI Taxonomy" id="29158"/>
    <lineage>
        <taxon>Eukaryota</taxon>
        <taxon>Metazoa</taxon>
        <taxon>Spiralia</taxon>
        <taxon>Lophotrochozoa</taxon>
        <taxon>Mollusca</taxon>
        <taxon>Bivalvia</taxon>
        <taxon>Autobranchia</taxon>
        <taxon>Pteriomorphia</taxon>
        <taxon>Mytilida</taxon>
        <taxon>Mytiloidea</taxon>
        <taxon>Mytilidae</taxon>
        <taxon>Mytilinae</taxon>
        <taxon>Mytilus</taxon>
    </lineage>
</organism>
<keyword evidence="1" id="KW-1133">Transmembrane helix</keyword>
<dbReference type="InterPro" id="IPR036179">
    <property type="entry name" value="Ig-like_dom_sf"/>
</dbReference>
<proteinExistence type="predicted"/>
<name>A0A8B6HMP0_MYTGA</name>
<evidence type="ECO:0000313" key="3">
    <source>
        <dbReference type="Proteomes" id="UP000596742"/>
    </source>
</evidence>
<protein>
    <submittedName>
        <fullName evidence="2">Uncharacterized protein</fullName>
    </submittedName>
</protein>
<dbReference type="Gene3D" id="2.60.40.10">
    <property type="entry name" value="Immunoglobulins"/>
    <property type="match status" value="1"/>
</dbReference>
<dbReference type="Proteomes" id="UP000596742">
    <property type="component" value="Unassembled WGS sequence"/>
</dbReference>
<evidence type="ECO:0000256" key="1">
    <source>
        <dbReference type="SAM" id="Phobius"/>
    </source>
</evidence>
<gene>
    <name evidence="2" type="ORF">MGAL_10B073462</name>
</gene>
<feature type="transmembrane region" description="Helical" evidence="1">
    <location>
        <begin position="234"/>
        <end position="259"/>
    </location>
</feature>
<accession>A0A8B6HMP0</accession>
<feature type="transmembrane region" description="Helical" evidence="1">
    <location>
        <begin position="12"/>
        <end position="33"/>
    </location>
</feature>
<keyword evidence="1" id="KW-0812">Transmembrane</keyword>
<dbReference type="OrthoDB" id="6109749at2759"/>